<accession>A0A2B4SIK8</accession>
<name>A0A2B4SIK8_STYPI</name>
<sequence>MDEYKLKAFLSIHIREGAWQAALLCIDKIPSGEPPWNWFKDARNWPEDKKTIRLSLYSSTSGILKAWPKEYDPDLVTLCKAITDRDWKVTELILCNSRISNDGWKNLITVVTQCGLYSLTLYYSGLPRPEFKYLCQKVLSRDCNLTSLNVSYNKLEDKGIRFLSAVLTSAKCKLTSLNVSRTYFESEVFQHLCGALTSRNCTLTRLNVSFNREEDRALKDLARTLASTKCILTSLDISYTAIGDEGINNLCEALTDPKCKLRSLNLYGNWTSPSAVNELREAMDKYELKAFLTIHIREGAWQVVLLFMDELPSHNLPWGFYHEMWYEDEDEEKISSSSYSSTSDILWAWPTEYDPDLVTL</sequence>
<dbReference type="InterPro" id="IPR032675">
    <property type="entry name" value="LRR_dom_sf"/>
</dbReference>
<proteinExistence type="predicted"/>
<organism evidence="3 4">
    <name type="scientific">Stylophora pistillata</name>
    <name type="common">Smooth cauliflower coral</name>
    <dbReference type="NCBI Taxonomy" id="50429"/>
    <lineage>
        <taxon>Eukaryota</taxon>
        <taxon>Metazoa</taxon>
        <taxon>Cnidaria</taxon>
        <taxon>Anthozoa</taxon>
        <taxon>Hexacorallia</taxon>
        <taxon>Scleractinia</taxon>
        <taxon>Astrocoeniina</taxon>
        <taxon>Pocilloporidae</taxon>
        <taxon>Stylophora</taxon>
    </lineage>
</organism>
<dbReference type="SUPFAM" id="SSF52047">
    <property type="entry name" value="RNI-like"/>
    <property type="match status" value="1"/>
</dbReference>
<evidence type="ECO:0000256" key="2">
    <source>
        <dbReference type="ARBA" id="ARBA00022737"/>
    </source>
</evidence>
<evidence type="ECO:0000256" key="1">
    <source>
        <dbReference type="ARBA" id="ARBA00022614"/>
    </source>
</evidence>
<evidence type="ECO:0000313" key="3">
    <source>
        <dbReference type="EMBL" id="PFX28923.1"/>
    </source>
</evidence>
<dbReference type="OrthoDB" id="120976at2759"/>
<dbReference type="PANTHER" id="PTHR24106">
    <property type="entry name" value="NACHT, LRR AND CARD DOMAINS-CONTAINING"/>
    <property type="match status" value="1"/>
</dbReference>
<dbReference type="InterPro" id="IPR051261">
    <property type="entry name" value="NLR"/>
</dbReference>
<keyword evidence="2" id="KW-0677">Repeat</keyword>
<protein>
    <submittedName>
        <fullName evidence="3">NACHT, LRR and PYD domains-containing protein 13</fullName>
    </submittedName>
</protein>
<dbReference type="EMBL" id="LSMT01000074">
    <property type="protein sequence ID" value="PFX28923.1"/>
    <property type="molecule type" value="Genomic_DNA"/>
</dbReference>
<comment type="caution">
    <text evidence="3">The sequence shown here is derived from an EMBL/GenBank/DDBJ whole genome shotgun (WGS) entry which is preliminary data.</text>
</comment>
<evidence type="ECO:0000313" key="4">
    <source>
        <dbReference type="Proteomes" id="UP000225706"/>
    </source>
</evidence>
<keyword evidence="4" id="KW-1185">Reference proteome</keyword>
<dbReference type="Pfam" id="PF13516">
    <property type="entry name" value="LRR_6"/>
    <property type="match status" value="3"/>
</dbReference>
<dbReference type="AlphaFoldDB" id="A0A2B4SIK8"/>
<keyword evidence="1" id="KW-0433">Leucine-rich repeat</keyword>
<dbReference type="Gene3D" id="3.80.10.10">
    <property type="entry name" value="Ribonuclease Inhibitor"/>
    <property type="match status" value="1"/>
</dbReference>
<reference evidence="4" key="1">
    <citation type="journal article" date="2017" name="bioRxiv">
        <title>Comparative analysis of the genomes of Stylophora pistillata and Acropora digitifera provides evidence for extensive differences between species of corals.</title>
        <authorList>
            <person name="Voolstra C.R."/>
            <person name="Li Y."/>
            <person name="Liew Y.J."/>
            <person name="Baumgarten S."/>
            <person name="Zoccola D."/>
            <person name="Flot J.-F."/>
            <person name="Tambutte S."/>
            <person name="Allemand D."/>
            <person name="Aranda M."/>
        </authorList>
    </citation>
    <scope>NUCLEOTIDE SEQUENCE [LARGE SCALE GENOMIC DNA]</scope>
</reference>
<gene>
    <name evidence="3" type="primary">NLRP13</name>
    <name evidence="3" type="ORF">AWC38_SpisGene6362</name>
</gene>
<dbReference type="SMART" id="SM00368">
    <property type="entry name" value="LRR_RI"/>
    <property type="match status" value="4"/>
</dbReference>
<dbReference type="InterPro" id="IPR001611">
    <property type="entry name" value="Leu-rich_rpt"/>
</dbReference>
<dbReference type="STRING" id="50429.A0A2B4SIK8"/>
<dbReference type="Proteomes" id="UP000225706">
    <property type="component" value="Unassembled WGS sequence"/>
</dbReference>